<keyword evidence="1" id="KW-0812">Transmembrane</keyword>
<accession>A0A7I8KYW8</accession>
<reference evidence="4" key="1">
    <citation type="submission" date="2020-02" db="EMBL/GenBank/DDBJ databases">
        <authorList>
            <person name="Scholz U."/>
            <person name="Mascher M."/>
            <person name="Fiebig A."/>
        </authorList>
    </citation>
    <scope>NUCLEOTIDE SEQUENCE</scope>
</reference>
<evidence type="ECO:0000256" key="1">
    <source>
        <dbReference type="SAM" id="Phobius"/>
    </source>
</evidence>
<evidence type="ECO:0000313" key="5">
    <source>
        <dbReference type="Proteomes" id="UP000663760"/>
    </source>
</evidence>
<feature type="domain" description="Late embryogenesis abundant protein LEA-2 subgroup" evidence="2">
    <location>
        <begin position="109"/>
        <end position="215"/>
    </location>
</feature>
<dbReference type="EMBL" id="LR743596">
    <property type="protein sequence ID" value="CAA2626640.1"/>
    <property type="molecule type" value="Genomic_DNA"/>
</dbReference>
<evidence type="ECO:0000259" key="2">
    <source>
        <dbReference type="Pfam" id="PF03168"/>
    </source>
</evidence>
<dbReference type="InterPro" id="IPR004864">
    <property type="entry name" value="LEA_2"/>
</dbReference>
<dbReference type="InterPro" id="IPR055301">
    <property type="entry name" value="Lea14-like_2"/>
</dbReference>
<dbReference type="EMBL" id="LR746272">
    <property type="protein sequence ID" value="CAA7402702.1"/>
    <property type="molecule type" value="Genomic_DNA"/>
</dbReference>
<dbReference type="SUPFAM" id="SSF117070">
    <property type="entry name" value="LEA14-like"/>
    <property type="match status" value="1"/>
</dbReference>
<dbReference type="Gene3D" id="2.60.40.1820">
    <property type="match status" value="1"/>
</dbReference>
<dbReference type="Proteomes" id="UP000663760">
    <property type="component" value="Chromosome 9"/>
</dbReference>
<proteinExistence type="predicted"/>
<feature type="transmembrane region" description="Helical" evidence="1">
    <location>
        <begin position="43"/>
        <end position="70"/>
    </location>
</feature>
<keyword evidence="5" id="KW-1185">Reference proteome</keyword>
<dbReference type="OrthoDB" id="764273at2759"/>
<keyword evidence="1" id="KW-1133">Transmembrane helix</keyword>
<protein>
    <recommendedName>
        <fullName evidence="2">Late embryogenesis abundant protein LEA-2 subgroup domain-containing protein</fullName>
    </recommendedName>
</protein>
<organism evidence="4 5">
    <name type="scientific">Spirodela intermedia</name>
    <name type="common">Intermediate duckweed</name>
    <dbReference type="NCBI Taxonomy" id="51605"/>
    <lineage>
        <taxon>Eukaryota</taxon>
        <taxon>Viridiplantae</taxon>
        <taxon>Streptophyta</taxon>
        <taxon>Embryophyta</taxon>
        <taxon>Tracheophyta</taxon>
        <taxon>Spermatophyta</taxon>
        <taxon>Magnoliopsida</taxon>
        <taxon>Liliopsida</taxon>
        <taxon>Araceae</taxon>
        <taxon>Lemnoideae</taxon>
        <taxon>Spirodela</taxon>
    </lineage>
</organism>
<sequence length="237" mass="25674">MSKEEPLASGMSLQRIGVEPVTNSDSGGDVEVPRKKPSRRRRCAICCCVCCGVSVVILGIVILILALTIFKVKDPVLTLNSVAFSGVDVSLFSQSGRQVPVNATMNADISIKNPNAASFRFRNSTTVFYHDGKEVGVAYAPNGNARAHRTVRFNATVDVFAEKAVAILTTNLSKTLQLLGGNSVNINLRSFTEVDGRVNLWGLYKKNLEVKMNCTMTLEYALAAQVISNKDCRATVN</sequence>
<evidence type="ECO:0000313" key="4">
    <source>
        <dbReference type="EMBL" id="CAA7402702.1"/>
    </source>
</evidence>
<dbReference type="Pfam" id="PF03168">
    <property type="entry name" value="LEA_2"/>
    <property type="match status" value="1"/>
</dbReference>
<gene>
    <name evidence="3" type="ORF">SI7747_09012333</name>
    <name evidence="4" type="ORF">SI8410_09013380</name>
</gene>
<dbReference type="PANTHER" id="PTHR31852">
    <property type="entry name" value="LATE EMBRYOGENESIS ABUNDANT (LEA) HYDROXYPROLINE-RICH GLYCOPROTEIN FAMILY"/>
    <property type="match status" value="1"/>
</dbReference>
<keyword evidence="1" id="KW-0472">Membrane</keyword>
<dbReference type="AlphaFoldDB" id="A0A7I8KYW8"/>
<name>A0A7I8KYW8_SPIIN</name>
<evidence type="ECO:0000313" key="3">
    <source>
        <dbReference type="EMBL" id="CAA2626640.1"/>
    </source>
</evidence>